<dbReference type="AlphaFoldDB" id="A0A285VEV9"/>
<reference evidence="10 12" key="2">
    <citation type="submission" date="2023-11" db="EMBL/GenBank/DDBJ databases">
        <title>MicrobeMod: A computational toolkit for identifying prokaryotic methylation and restriction-modification with nanopore sequencing.</title>
        <authorList>
            <person name="Crits-Christoph A."/>
            <person name="Kang S.C."/>
            <person name="Lee H."/>
            <person name="Ostrov N."/>
        </authorList>
    </citation>
    <scope>NUCLEOTIDE SEQUENCE [LARGE SCALE GENOMIC DNA]</scope>
    <source>
        <strain evidence="10 12">ATCC 43984</strain>
    </source>
</reference>
<feature type="domain" description="Pyridoxamine kinase/Phosphomethylpyrimidine kinase" evidence="8">
    <location>
        <begin position="17"/>
        <end position="271"/>
    </location>
</feature>
<keyword evidence="3 10" id="KW-0808">Transferase</keyword>
<dbReference type="NCBIfam" id="TIGR00097">
    <property type="entry name" value="HMP-P_kinase"/>
    <property type="match status" value="1"/>
</dbReference>
<accession>A0A285VEV9</accession>
<dbReference type="GO" id="GO:0008972">
    <property type="term" value="F:phosphomethylpyrimidine kinase activity"/>
    <property type="evidence" value="ECO:0007669"/>
    <property type="project" value="InterPro"/>
</dbReference>
<organism evidence="9 11">
    <name type="scientific">Chromohalobacter canadensis</name>
    <dbReference type="NCBI Taxonomy" id="141389"/>
    <lineage>
        <taxon>Bacteria</taxon>
        <taxon>Pseudomonadati</taxon>
        <taxon>Pseudomonadota</taxon>
        <taxon>Gammaproteobacteria</taxon>
        <taxon>Oceanospirillales</taxon>
        <taxon>Halomonadaceae</taxon>
        <taxon>Chromohalobacter</taxon>
    </lineage>
</organism>
<evidence type="ECO:0000256" key="6">
    <source>
        <dbReference type="ARBA" id="ARBA00022840"/>
    </source>
</evidence>
<dbReference type="GO" id="GO:0005524">
    <property type="term" value="F:ATP binding"/>
    <property type="evidence" value="ECO:0007669"/>
    <property type="project" value="UniProtKB-KW"/>
</dbReference>
<dbReference type="GO" id="GO:0009229">
    <property type="term" value="P:thiamine diphosphate biosynthetic process"/>
    <property type="evidence" value="ECO:0007669"/>
    <property type="project" value="UniProtKB-UniPathway"/>
</dbReference>
<keyword evidence="6" id="KW-0067">ATP-binding</keyword>
<evidence type="ECO:0000313" key="9">
    <source>
        <dbReference type="EMBL" id="SOC51051.1"/>
    </source>
</evidence>
<evidence type="ECO:0000256" key="4">
    <source>
        <dbReference type="ARBA" id="ARBA00022741"/>
    </source>
</evidence>
<comment type="pathway">
    <text evidence="1">Cofactor biosynthesis; thiamine diphosphate biosynthesis.</text>
</comment>
<dbReference type="RefSeq" id="WP_097021390.1">
    <property type="nucleotide sequence ID" value="NZ_CP140151.1"/>
</dbReference>
<evidence type="ECO:0000313" key="10">
    <source>
        <dbReference type="EMBL" id="WQH07604.1"/>
    </source>
</evidence>
<evidence type="ECO:0000256" key="5">
    <source>
        <dbReference type="ARBA" id="ARBA00022777"/>
    </source>
</evidence>
<evidence type="ECO:0000313" key="11">
    <source>
        <dbReference type="Proteomes" id="UP000219023"/>
    </source>
</evidence>
<dbReference type="CDD" id="cd01169">
    <property type="entry name" value="HMPP_kinase"/>
    <property type="match status" value="1"/>
</dbReference>
<dbReference type="EC" id="2.7.1.49" evidence="2"/>
<protein>
    <recommendedName>
        <fullName evidence="2">hydroxymethylpyrimidine kinase</fullName>
        <ecNumber evidence="2">2.7.1.49</ecNumber>
    </recommendedName>
</protein>
<gene>
    <name evidence="10" type="primary">thiD</name>
    <name evidence="9" type="ORF">SAMN05421509_101110</name>
    <name evidence="10" type="ORF">SR908_08790</name>
</gene>
<evidence type="ECO:0000256" key="2">
    <source>
        <dbReference type="ARBA" id="ARBA00012135"/>
    </source>
</evidence>
<dbReference type="PANTHER" id="PTHR20858">
    <property type="entry name" value="PHOSPHOMETHYLPYRIMIDINE KINASE"/>
    <property type="match status" value="1"/>
</dbReference>
<dbReference type="Proteomes" id="UP000219023">
    <property type="component" value="Unassembled WGS sequence"/>
</dbReference>
<name>A0A285VEV9_9GAMM</name>
<dbReference type="FunFam" id="3.40.1190.20:FF:000003">
    <property type="entry name" value="Phosphomethylpyrimidine kinase ThiD"/>
    <property type="match status" value="1"/>
</dbReference>
<sequence length="277" mass="29093">MSSAQTPPNVLTIAGSDPSGGAGLQGDIKTFSALSTYATNVITAVIAQNTQGVRAVHPIPAEMIAEQLDNLLGDVRIDAVKIGMVASMDVATTIRDALTRYRPRWVVLDPVMVAKSGDILVDRAGIRAVRDVLVPLADVITPNLPEAAVLLGADTPRTTQAMATLLPELTHLGAPYVVLKGGHLSGNACPDLLATPQGVEWLEAPRIATQNLHGTGCALSSAVTAYLARLPAEANAHADIHAAIGDAKRWLHTALDASVHLDVGQGRGPVHHFHAWW</sequence>
<evidence type="ECO:0000256" key="1">
    <source>
        <dbReference type="ARBA" id="ARBA00004948"/>
    </source>
</evidence>
<dbReference type="UniPathway" id="UPA00060">
    <property type="reaction ID" value="UER00138"/>
</dbReference>
<dbReference type="GO" id="GO:0009228">
    <property type="term" value="P:thiamine biosynthetic process"/>
    <property type="evidence" value="ECO:0007669"/>
    <property type="project" value="InterPro"/>
</dbReference>
<feature type="region of interest" description="Disordered" evidence="7">
    <location>
        <begin position="1"/>
        <end position="20"/>
    </location>
</feature>
<reference evidence="9 11" key="1">
    <citation type="submission" date="2017-08" db="EMBL/GenBank/DDBJ databases">
        <authorList>
            <person name="de Groot N.N."/>
        </authorList>
    </citation>
    <scope>NUCLEOTIDE SEQUENCE [LARGE SCALE GENOMIC DNA]</scope>
    <source>
        <strain evidence="9 11">USBA 855</strain>
    </source>
</reference>
<keyword evidence="12" id="KW-1185">Reference proteome</keyword>
<evidence type="ECO:0000256" key="3">
    <source>
        <dbReference type="ARBA" id="ARBA00022679"/>
    </source>
</evidence>
<dbReference type="InterPro" id="IPR029056">
    <property type="entry name" value="Ribokinase-like"/>
</dbReference>
<dbReference type="InterPro" id="IPR004399">
    <property type="entry name" value="HMP/HMP-P_kinase_dom"/>
</dbReference>
<dbReference type="GO" id="GO:0005829">
    <property type="term" value="C:cytosol"/>
    <property type="evidence" value="ECO:0007669"/>
    <property type="project" value="TreeGrafter"/>
</dbReference>
<dbReference type="InterPro" id="IPR013749">
    <property type="entry name" value="PM/HMP-P_kinase-1"/>
</dbReference>
<dbReference type="EMBL" id="OBQJ01000001">
    <property type="protein sequence ID" value="SOC51051.1"/>
    <property type="molecule type" value="Genomic_DNA"/>
</dbReference>
<keyword evidence="5 9" id="KW-0418">Kinase</keyword>
<dbReference type="Proteomes" id="UP001321908">
    <property type="component" value="Chromosome"/>
</dbReference>
<dbReference type="PANTHER" id="PTHR20858:SF17">
    <property type="entry name" value="HYDROXYMETHYLPYRIMIDINE_PHOSPHOMETHYLPYRIMIDINE KINASE THI20-RELATED"/>
    <property type="match status" value="1"/>
</dbReference>
<dbReference type="EMBL" id="CP140151">
    <property type="protein sequence ID" value="WQH07604.1"/>
    <property type="molecule type" value="Genomic_DNA"/>
</dbReference>
<keyword evidence="4" id="KW-0547">Nucleotide-binding</keyword>
<evidence type="ECO:0000313" key="12">
    <source>
        <dbReference type="Proteomes" id="UP001321908"/>
    </source>
</evidence>
<dbReference type="SUPFAM" id="SSF53613">
    <property type="entry name" value="Ribokinase-like"/>
    <property type="match status" value="1"/>
</dbReference>
<proteinExistence type="predicted"/>
<dbReference type="OrthoDB" id="9810880at2"/>
<dbReference type="Gene3D" id="3.40.1190.20">
    <property type="match status" value="1"/>
</dbReference>
<evidence type="ECO:0000259" key="8">
    <source>
        <dbReference type="Pfam" id="PF08543"/>
    </source>
</evidence>
<evidence type="ECO:0000256" key="7">
    <source>
        <dbReference type="SAM" id="MobiDB-lite"/>
    </source>
</evidence>
<dbReference type="GO" id="GO:0008902">
    <property type="term" value="F:hydroxymethylpyrimidine kinase activity"/>
    <property type="evidence" value="ECO:0007669"/>
    <property type="project" value="UniProtKB-EC"/>
</dbReference>
<dbReference type="Pfam" id="PF08543">
    <property type="entry name" value="Phos_pyr_kin"/>
    <property type="match status" value="1"/>
</dbReference>